<proteinExistence type="predicted"/>
<comment type="caution">
    <text evidence="1">The sequence shown here is derived from an EMBL/GenBank/DDBJ whole genome shotgun (WGS) entry which is preliminary data.</text>
</comment>
<evidence type="ECO:0000313" key="1">
    <source>
        <dbReference type="EMBL" id="MPL61873.1"/>
    </source>
</evidence>
<sequence length="419" mass="48174">MTAGERRNILISFLCFTSQVVLRNPISVIGLGEGSTGKTHVLEIALLLIPDELIEYEKKPTLPSMFRRSEIDPYHYDGKIVVYGDMGGENDQDEARQCKDIIKELQSDAYLNRPVTVSTSEGFEVVDLELFGRPCLAYTTVPNYDFDSQEKSRSLIFTAREDNKEVFDERKNVLEFIGGRTYNTFLKYQKEVNEVKNIVMGLRSKFKDVMIINPYTESIINFIGDTEYYKRDYDKYNGILKAITAFNSVNREICCINGNNVIFTTKEDIKLFLSLFEIYHDAISTNLSPKASDILGDMRDNFSSYNKESILGLSVLEYVEQGNVKASLRSIHRYFKELEEEGFIKVNGNLGRTQLYDLTEKSKKGSLDDLLQLSDSARNRIREEYGSHYLRIIEEDRVDNNLSIMLHHDLVEVPSWCDL</sequence>
<reference evidence="1" key="1">
    <citation type="submission" date="2019-08" db="EMBL/GenBank/DDBJ databases">
        <authorList>
            <person name="Kucharzyk K."/>
            <person name="Murdoch R.W."/>
            <person name="Higgins S."/>
            <person name="Loffler F."/>
        </authorList>
    </citation>
    <scope>NUCLEOTIDE SEQUENCE</scope>
</reference>
<gene>
    <name evidence="1" type="ORF">SDC9_07462</name>
</gene>
<dbReference type="AlphaFoldDB" id="A0A644T4M4"/>
<protein>
    <submittedName>
        <fullName evidence="1">Uncharacterized protein</fullName>
    </submittedName>
</protein>
<accession>A0A644T4M4</accession>
<dbReference type="EMBL" id="VSSQ01000016">
    <property type="protein sequence ID" value="MPL61873.1"/>
    <property type="molecule type" value="Genomic_DNA"/>
</dbReference>
<organism evidence="1">
    <name type="scientific">bioreactor metagenome</name>
    <dbReference type="NCBI Taxonomy" id="1076179"/>
    <lineage>
        <taxon>unclassified sequences</taxon>
        <taxon>metagenomes</taxon>
        <taxon>ecological metagenomes</taxon>
    </lineage>
</organism>
<name>A0A644T4M4_9ZZZZ</name>